<feature type="domain" description="Transglycosylase SLT" evidence="3">
    <location>
        <begin position="112"/>
        <end position="208"/>
    </location>
</feature>
<dbReference type="KEGG" id="spir:CWM47_24820"/>
<accession>A0A2K8Z4F7</accession>
<dbReference type="InterPro" id="IPR008258">
    <property type="entry name" value="Transglycosylase_SLT_dom_1"/>
</dbReference>
<dbReference type="RefSeq" id="WP_100990935.1">
    <property type="nucleotide sequence ID" value="NZ_CP025096.1"/>
</dbReference>
<dbReference type="OrthoDB" id="9815002at2"/>
<evidence type="ECO:0000313" key="5">
    <source>
        <dbReference type="Proteomes" id="UP000232883"/>
    </source>
</evidence>
<dbReference type="Gene3D" id="1.10.530.10">
    <property type="match status" value="1"/>
</dbReference>
<comment type="similarity">
    <text evidence="1">Belongs to the transglycosylase Slt family.</text>
</comment>
<organism evidence="4 5">
    <name type="scientific">Spirosoma pollinicola</name>
    <dbReference type="NCBI Taxonomy" id="2057025"/>
    <lineage>
        <taxon>Bacteria</taxon>
        <taxon>Pseudomonadati</taxon>
        <taxon>Bacteroidota</taxon>
        <taxon>Cytophagia</taxon>
        <taxon>Cytophagales</taxon>
        <taxon>Cytophagaceae</taxon>
        <taxon>Spirosoma</taxon>
    </lineage>
</organism>
<feature type="signal peptide" evidence="2">
    <location>
        <begin position="1"/>
        <end position="24"/>
    </location>
</feature>
<evidence type="ECO:0000313" key="4">
    <source>
        <dbReference type="EMBL" id="AUD04777.1"/>
    </source>
</evidence>
<dbReference type="AlphaFoldDB" id="A0A2K8Z4F7"/>
<evidence type="ECO:0000259" key="3">
    <source>
        <dbReference type="Pfam" id="PF01464"/>
    </source>
</evidence>
<evidence type="ECO:0000256" key="1">
    <source>
        <dbReference type="ARBA" id="ARBA00007734"/>
    </source>
</evidence>
<proteinExistence type="inferred from homology"/>
<protein>
    <submittedName>
        <fullName evidence="4">Lytic transglycosylase</fullName>
    </submittedName>
</protein>
<dbReference type="PANTHER" id="PTHR37423">
    <property type="entry name" value="SOLUBLE LYTIC MUREIN TRANSGLYCOSYLASE-RELATED"/>
    <property type="match status" value="1"/>
</dbReference>
<sequence length="362" mass="40977">MAAIKPALAMSSVATSALTLPALGADTSRSTLSSNGLNNPQLLVADSTNRLFPIYFCGEEVPVNESHVSRRWLQTLRSYGAQQEFLLDLRTRASTFFPIIDPILRKYKIPRDFRFMPLAESALDNSSVSYKGASGYWQLMPGTARELGLKVDGGVDERYNLQKATVAVCRHLHQLYRQLGSWTLVAAAYNGGITHIRNKMEQQGQSNYYRLQLHRETSHYLFRILAFKELLSNPRQYAIMLRSSTMAELMKPLPSWHKPLALPKKIKDAPTIELVDEDNSTLSWGPRPNTALTRTLSDAEQLIADAASGTPNAPLSDLEQQGQHLPIKKLMMGLMVLRFRRPRFLQWKKGEGLRPLHFWDWL</sequence>
<keyword evidence="5" id="KW-1185">Reference proteome</keyword>
<keyword evidence="2" id="KW-0732">Signal</keyword>
<dbReference type="Proteomes" id="UP000232883">
    <property type="component" value="Chromosome"/>
</dbReference>
<dbReference type="SUPFAM" id="SSF53955">
    <property type="entry name" value="Lysozyme-like"/>
    <property type="match status" value="1"/>
</dbReference>
<name>A0A2K8Z4F7_9BACT</name>
<reference evidence="4 5" key="1">
    <citation type="submission" date="2017-11" db="EMBL/GenBank/DDBJ databases">
        <title>Taxonomic description and genome sequences of Spirosoma HA7 sp. nov., isolated from pollen microhabitat of Corylus avellana.</title>
        <authorList>
            <person name="Ambika Manirajan B."/>
            <person name="Suarez C."/>
            <person name="Ratering S."/>
            <person name="Geissler-Plaum R."/>
            <person name="Cardinale M."/>
            <person name="Sylvia S."/>
        </authorList>
    </citation>
    <scope>NUCLEOTIDE SEQUENCE [LARGE SCALE GENOMIC DNA]</scope>
    <source>
        <strain evidence="4 5">HA7</strain>
    </source>
</reference>
<dbReference type="Pfam" id="PF01464">
    <property type="entry name" value="SLT"/>
    <property type="match status" value="1"/>
</dbReference>
<dbReference type="CDD" id="cd16894">
    <property type="entry name" value="MltD-like"/>
    <property type="match status" value="1"/>
</dbReference>
<dbReference type="PANTHER" id="PTHR37423:SF2">
    <property type="entry name" value="MEMBRANE-BOUND LYTIC MUREIN TRANSGLYCOSYLASE C"/>
    <property type="match status" value="1"/>
</dbReference>
<dbReference type="EMBL" id="CP025096">
    <property type="protein sequence ID" value="AUD04777.1"/>
    <property type="molecule type" value="Genomic_DNA"/>
</dbReference>
<dbReference type="InterPro" id="IPR023346">
    <property type="entry name" value="Lysozyme-like_dom_sf"/>
</dbReference>
<gene>
    <name evidence="4" type="ORF">CWM47_24820</name>
</gene>
<feature type="chain" id="PRO_5014849640" evidence="2">
    <location>
        <begin position="25"/>
        <end position="362"/>
    </location>
</feature>
<evidence type="ECO:0000256" key="2">
    <source>
        <dbReference type="SAM" id="SignalP"/>
    </source>
</evidence>